<dbReference type="PANTHER" id="PTHR22426">
    <property type="entry name" value="ARGININE_SERINE-RICH COILED-COIL PROTEIN 2"/>
    <property type="match status" value="1"/>
</dbReference>
<feature type="compositionally biased region" description="Basic residues" evidence="1">
    <location>
        <begin position="372"/>
        <end position="381"/>
    </location>
</feature>
<feature type="compositionally biased region" description="Basic and acidic residues" evidence="1">
    <location>
        <begin position="410"/>
        <end position="435"/>
    </location>
</feature>
<feature type="compositionally biased region" description="Basic residues" evidence="1">
    <location>
        <begin position="273"/>
        <end position="285"/>
    </location>
</feature>
<reference evidence="3 4" key="1">
    <citation type="journal article" date="2019" name="Proc. Natl. Acad. Sci. U.S.A.">
        <title>Regulatory changes in pterin and carotenoid genes underlie balanced color polymorphisms in the wall lizard.</title>
        <authorList>
            <person name="Andrade P."/>
            <person name="Pinho C."/>
            <person name="Perez I de Lanuza G."/>
            <person name="Afonso S."/>
            <person name="Brejcha J."/>
            <person name="Rubin C.J."/>
            <person name="Wallerman O."/>
            <person name="Pereira P."/>
            <person name="Sabatino S.J."/>
            <person name="Bellati A."/>
            <person name="Pellitteri-Rosa D."/>
            <person name="Bosakova Z."/>
            <person name="Bunikis I."/>
            <person name="Carretero M.A."/>
            <person name="Feiner N."/>
            <person name="Marsik P."/>
            <person name="Pauperio F."/>
            <person name="Salvi D."/>
            <person name="Soler L."/>
            <person name="While G.M."/>
            <person name="Uller T."/>
            <person name="Font E."/>
            <person name="Andersson L."/>
            <person name="Carneiro M."/>
        </authorList>
    </citation>
    <scope>NUCLEOTIDE SEQUENCE</scope>
</reference>
<dbReference type="AlphaFoldDB" id="A0A670K444"/>
<feature type="compositionally biased region" description="Basic residues" evidence="1">
    <location>
        <begin position="165"/>
        <end position="177"/>
    </location>
</feature>
<dbReference type="OMA" id="VEFKHHR"/>
<feature type="region of interest" description="Disordered" evidence="1">
    <location>
        <begin position="149"/>
        <end position="177"/>
    </location>
</feature>
<feature type="compositionally biased region" description="Basic and acidic residues" evidence="1">
    <location>
        <begin position="382"/>
        <end position="401"/>
    </location>
</feature>
<gene>
    <name evidence="3" type="primary">KNOP1</name>
</gene>
<name>A0A670K444_PODMU</name>
<protein>
    <submittedName>
        <fullName evidence="3">Lysine rich nucleolar protein 1</fullName>
    </submittedName>
</protein>
<accession>A0A670K444</accession>
<reference evidence="3" key="2">
    <citation type="submission" date="2025-08" db="UniProtKB">
        <authorList>
            <consortium name="Ensembl"/>
        </authorList>
    </citation>
    <scope>IDENTIFICATION</scope>
</reference>
<evidence type="ECO:0000256" key="1">
    <source>
        <dbReference type="SAM" id="MobiDB-lite"/>
    </source>
</evidence>
<dbReference type="Ensembl" id="ENSPMRT00000032814.1">
    <property type="protein sequence ID" value="ENSPMRP00000030935.1"/>
    <property type="gene ID" value="ENSPMRG00000020041.1"/>
</dbReference>
<sequence>MGVCFLFFRIVIKDARNKTDRSVQINNKVNAMVRNQAVAIIEENGYHDLQTKVKAKKKKRLVNGEGSDQIDSMKKNASKLKSKGCTNLPIVIESSSDSELLKETDEMPKKLKRKGTQRFSCNQDGDGEISSKELPIEQQEAPFFISKKRKRDIPDSDGVGDGFPAKKKKKKKKHKPAHCVIQLSGEDEHEPVKHISKKQKTISQETTFQTLVQNAAGDKDIVKGGKVCCLKEKGIANTVHQLEEEFGCKRRALGFQQHLEGTPNVSEEESKVMKKKKRKKKKRKQPLLTSEDNQENQSCVSIESQPKQKSKTKPSNGKEKTGLISNSEQDNKVKKKKKMKKRKTQTKVASDHPALLENDGDVATKESWSATKRTKNAPKSKKAQDHVVSSEDGRSENDSRQHIKKKKKKDRENRDSKACEEEPSFKKAKIKQEAKEGDEEIKVVAFKKGNCDEIQIDKLRRQALQEEIDRESGKMKTVKEEGESDVHFGQWTTATFENSEQKTKFLRLMGGFKKGSVPVQGPPAHASKLNMALDKSKEQNLQQKLQTEFEKALAWKHHRGIGLGFQPPIQKQVHIDKFASRSIKFEG</sequence>
<feature type="compositionally biased region" description="Basic residues" evidence="1">
    <location>
        <begin position="333"/>
        <end position="345"/>
    </location>
</feature>
<evidence type="ECO:0000313" key="3">
    <source>
        <dbReference type="Ensembl" id="ENSPMRP00000030935.1"/>
    </source>
</evidence>
<dbReference type="InterPro" id="IPR028124">
    <property type="entry name" value="SMAP_dom"/>
</dbReference>
<keyword evidence="4" id="KW-1185">Reference proteome</keyword>
<evidence type="ECO:0000313" key="4">
    <source>
        <dbReference type="Proteomes" id="UP000472272"/>
    </source>
</evidence>
<dbReference type="Proteomes" id="UP000472272">
    <property type="component" value="Chromosome 14"/>
</dbReference>
<feature type="region of interest" description="Disordered" evidence="1">
    <location>
        <begin position="262"/>
        <end position="438"/>
    </location>
</feature>
<feature type="region of interest" description="Disordered" evidence="1">
    <location>
        <begin position="110"/>
        <end position="129"/>
    </location>
</feature>
<organism evidence="3 4">
    <name type="scientific">Podarcis muralis</name>
    <name type="common">Wall lizard</name>
    <name type="synonym">Lacerta muralis</name>
    <dbReference type="NCBI Taxonomy" id="64176"/>
    <lineage>
        <taxon>Eukaryota</taxon>
        <taxon>Metazoa</taxon>
        <taxon>Chordata</taxon>
        <taxon>Craniata</taxon>
        <taxon>Vertebrata</taxon>
        <taxon>Euteleostomi</taxon>
        <taxon>Lepidosauria</taxon>
        <taxon>Squamata</taxon>
        <taxon>Bifurcata</taxon>
        <taxon>Unidentata</taxon>
        <taxon>Episquamata</taxon>
        <taxon>Laterata</taxon>
        <taxon>Lacertibaenia</taxon>
        <taxon>Lacertidae</taxon>
        <taxon>Podarcis</taxon>
    </lineage>
</organism>
<reference evidence="3" key="3">
    <citation type="submission" date="2025-09" db="UniProtKB">
        <authorList>
            <consortium name="Ensembl"/>
        </authorList>
    </citation>
    <scope>IDENTIFICATION</scope>
</reference>
<evidence type="ECO:0000259" key="2">
    <source>
        <dbReference type="Pfam" id="PF15477"/>
    </source>
</evidence>
<proteinExistence type="predicted"/>
<dbReference type="PANTHER" id="PTHR22426:SF1">
    <property type="entry name" value="LYSINE-RICH NUCLEOLAR PROTEIN 1"/>
    <property type="match status" value="1"/>
</dbReference>
<feature type="domain" description="Small acidic protein-like" evidence="2">
    <location>
        <begin position="491"/>
        <end position="564"/>
    </location>
</feature>
<dbReference type="GeneTree" id="ENSGT00500000044955"/>
<feature type="compositionally biased region" description="Polar residues" evidence="1">
    <location>
        <begin position="287"/>
        <end position="303"/>
    </location>
</feature>
<dbReference type="Pfam" id="PF15477">
    <property type="entry name" value="SMAP"/>
    <property type="match status" value="1"/>
</dbReference>